<feature type="chain" id="PRO_5046025897" description="Wall-associated receptor kinase galacturonan-binding domain-containing protein" evidence="3">
    <location>
        <begin position="23"/>
        <end position="305"/>
    </location>
</feature>
<evidence type="ECO:0000259" key="4">
    <source>
        <dbReference type="Pfam" id="PF13947"/>
    </source>
</evidence>
<keyword evidence="6" id="KW-1185">Reference proteome</keyword>
<evidence type="ECO:0000256" key="2">
    <source>
        <dbReference type="ARBA" id="ARBA00022729"/>
    </source>
</evidence>
<evidence type="ECO:0000313" key="5">
    <source>
        <dbReference type="EMBL" id="KAJ9189568.1"/>
    </source>
</evidence>
<protein>
    <recommendedName>
        <fullName evidence="4">Wall-associated receptor kinase galacturonan-binding domain-containing protein</fullName>
    </recommendedName>
</protein>
<gene>
    <name evidence="5" type="ORF">P3X46_000843</name>
</gene>
<organism evidence="5 6">
    <name type="scientific">Hevea brasiliensis</name>
    <name type="common">Para rubber tree</name>
    <name type="synonym">Siphonia brasiliensis</name>
    <dbReference type="NCBI Taxonomy" id="3981"/>
    <lineage>
        <taxon>Eukaryota</taxon>
        <taxon>Viridiplantae</taxon>
        <taxon>Streptophyta</taxon>
        <taxon>Embryophyta</taxon>
        <taxon>Tracheophyta</taxon>
        <taxon>Spermatophyta</taxon>
        <taxon>Magnoliopsida</taxon>
        <taxon>eudicotyledons</taxon>
        <taxon>Gunneridae</taxon>
        <taxon>Pentapetalae</taxon>
        <taxon>rosids</taxon>
        <taxon>fabids</taxon>
        <taxon>Malpighiales</taxon>
        <taxon>Euphorbiaceae</taxon>
        <taxon>Crotonoideae</taxon>
        <taxon>Micrandreae</taxon>
        <taxon>Hevea</taxon>
    </lineage>
</organism>
<feature type="signal peptide" evidence="3">
    <location>
        <begin position="1"/>
        <end position="22"/>
    </location>
</feature>
<feature type="domain" description="Wall-associated receptor kinase galacturonan-binding" evidence="4">
    <location>
        <begin position="28"/>
        <end position="75"/>
    </location>
</feature>
<dbReference type="Pfam" id="PF13947">
    <property type="entry name" value="GUB_WAK_bind"/>
    <property type="match status" value="1"/>
</dbReference>
<comment type="caution">
    <text evidence="5">The sequence shown here is derived from an EMBL/GenBank/DDBJ whole genome shotgun (WGS) entry which is preliminary data.</text>
</comment>
<evidence type="ECO:0000256" key="3">
    <source>
        <dbReference type="SAM" id="SignalP"/>
    </source>
</evidence>
<dbReference type="Proteomes" id="UP001174677">
    <property type="component" value="Chromosome 1"/>
</dbReference>
<dbReference type="InterPro" id="IPR025287">
    <property type="entry name" value="WAK_GUB"/>
</dbReference>
<sequence length="305" mass="34337">MLTSAKLLILLFLVQVHQICYSASNNSCIPSSCGHIRNISYPFRLKTDPVICGQEEYELACENNVPEINYNNFTIRLADSDVQSNNYCSLPPYPSTTAYSFPSLFYSAYPTLQYIYGSGSLYQDLVFVTCPKPVITEVYVDASPCNITYNSSSSSPNSETEGYSYVKVGSDGAMDLEDSCRIERIYITSLLPKDLKNVSYADVHRSLVYGFELSWFWGCCRNYTENGCKLDAATIIDHCNPGSGIIQFPQLRSLLLKLEKTVLGRLLRRLGWDPSLYFDLDLQGYVLALLRYALVLFGKSLFSYS</sequence>
<name>A0ABQ9NCP9_HEVBR</name>
<keyword evidence="2 3" id="KW-0732">Signal</keyword>
<dbReference type="PANTHER" id="PTHR33138:SF30">
    <property type="entry name" value="LEAF RUST 10 DISEASE-RESISTANCE LOCUS RECEPTOR-LIKE PROTEIN KINASE-LIKE 2.7"/>
    <property type="match status" value="1"/>
</dbReference>
<comment type="subcellular location">
    <subcellularLocation>
        <location evidence="1">Membrane</location>
        <topology evidence="1">Single-pass membrane protein</topology>
    </subcellularLocation>
</comment>
<evidence type="ECO:0000256" key="1">
    <source>
        <dbReference type="ARBA" id="ARBA00004167"/>
    </source>
</evidence>
<dbReference type="EMBL" id="JARPOI010000001">
    <property type="protein sequence ID" value="KAJ9189568.1"/>
    <property type="molecule type" value="Genomic_DNA"/>
</dbReference>
<accession>A0ABQ9NCP9</accession>
<dbReference type="PANTHER" id="PTHR33138">
    <property type="entry name" value="OS01G0690200 PROTEIN"/>
    <property type="match status" value="1"/>
</dbReference>
<reference evidence="5" key="1">
    <citation type="journal article" date="2023" name="Plant Biotechnol. J.">
        <title>Chromosome-level wild Hevea brasiliensis genome provides new tools for genomic-assisted breeding and valuable loci to elevate rubber yield.</title>
        <authorList>
            <person name="Cheng H."/>
            <person name="Song X."/>
            <person name="Hu Y."/>
            <person name="Wu T."/>
            <person name="Yang Q."/>
            <person name="An Z."/>
            <person name="Feng S."/>
            <person name="Deng Z."/>
            <person name="Wu W."/>
            <person name="Zeng X."/>
            <person name="Tu M."/>
            <person name="Wang X."/>
            <person name="Huang H."/>
        </authorList>
    </citation>
    <scope>NUCLEOTIDE SEQUENCE</scope>
    <source>
        <strain evidence="5">MT/VB/25A 57/8</strain>
    </source>
</reference>
<evidence type="ECO:0000313" key="6">
    <source>
        <dbReference type="Proteomes" id="UP001174677"/>
    </source>
</evidence>
<proteinExistence type="predicted"/>